<dbReference type="Proteomes" id="UP001305647">
    <property type="component" value="Unassembled WGS sequence"/>
</dbReference>
<dbReference type="SUPFAM" id="SSF50978">
    <property type="entry name" value="WD40 repeat-like"/>
    <property type="match status" value="1"/>
</dbReference>
<proteinExistence type="predicted"/>
<gene>
    <name evidence="5" type="ORF">N658DRAFT_489924</name>
</gene>
<dbReference type="PROSITE" id="PS50837">
    <property type="entry name" value="NACHT"/>
    <property type="match status" value="1"/>
</dbReference>
<dbReference type="AlphaFoldDB" id="A0AAN6SXC0"/>
<reference evidence="5" key="2">
    <citation type="submission" date="2023-05" db="EMBL/GenBank/DDBJ databases">
        <authorList>
            <consortium name="Lawrence Berkeley National Laboratory"/>
            <person name="Steindorff A."/>
            <person name="Hensen N."/>
            <person name="Bonometti L."/>
            <person name="Westerberg I."/>
            <person name="Brannstrom I.O."/>
            <person name="Guillou S."/>
            <person name="Cros-Aarteil S."/>
            <person name="Calhoun S."/>
            <person name="Haridas S."/>
            <person name="Kuo A."/>
            <person name="Mondo S."/>
            <person name="Pangilinan J."/>
            <person name="Riley R."/>
            <person name="Labutti K."/>
            <person name="Andreopoulos B."/>
            <person name="Lipzen A."/>
            <person name="Chen C."/>
            <person name="Yanf M."/>
            <person name="Daum C."/>
            <person name="Ng V."/>
            <person name="Clum A."/>
            <person name="Ohm R."/>
            <person name="Martin F."/>
            <person name="Silar P."/>
            <person name="Natvig D."/>
            <person name="Lalanne C."/>
            <person name="Gautier V."/>
            <person name="Ament-Velasquez S.L."/>
            <person name="Kruys A."/>
            <person name="Hutchinson M.I."/>
            <person name="Powell A.J."/>
            <person name="Barry K."/>
            <person name="Miller A.N."/>
            <person name="Grigoriev I.V."/>
            <person name="Debuchy R."/>
            <person name="Gladieux P."/>
            <person name="Thoren M.H."/>
            <person name="Johannesson H."/>
        </authorList>
    </citation>
    <scope>NUCLEOTIDE SEQUENCE</scope>
    <source>
        <strain evidence="5">CBS 757.83</strain>
    </source>
</reference>
<feature type="domain" description="NACHT" evidence="4">
    <location>
        <begin position="420"/>
        <end position="639"/>
    </location>
</feature>
<dbReference type="InterPro" id="IPR019775">
    <property type="entry name" value="WD40_repeat_CS"/>
</dbReference>
<dbReference type="InterPro" id="IPR054471">
    <property type="entry name" value="GPIID_WHD"/>
</dbReference>
<dbReference type="Gene3D" id="1.20.120.1020">
    <property type="entry name" value="Prion-inhibition and propagation, HeLo domain"/>
    <property type="match status" value="1"/>
</dbReference>
<evidence type="ECO:0000313" key="5">
    <source>
        <dbReference type="EMBL" id="KAK4096476.1"/>
    </source>
</evidence>
<name>A0AAN6SXC0_9PEZI</name>
<dbReference type="InterPro" id="IPR007111">
    <property type="entry name" value="NACHT_NTPase"/>
</dbReference>
<dbReference type="Pfam" id="PF14479">
    <property type="entry name" value="HeLo"/>
    <property type="match status" value="1"/>
</dbReference>
<reference evidence="5" key="1">
    <citation type="journal article" date="2023" name="Mol. Phylogenet. Evol.">
        <title>Genome-scale phylogeny and comparative genomics of the fungal order Sordariales.</title>
        <authorList>
            <person name="Hensen N."/>
            <person name="Bonometti L."/>
            <person name="Westerberg I."/>
            <person name="Brannstrom I.O."/>
            <person name="Guillou S."/>
            <person name="Cros-Aarteil S."/>
            <person name="Calhoun S."/>
            <person name="Haridas S."/>
            <person name="Kuo A."/>
            <person name="Mondo S."/>
            <person name="Pangilinan J."/>
            <person name="Riley R."/>
            <person name="LaButti K."/>
            <person name="Andreopoulos B."/>
            <person name="Lipzen A."/>
            <person name="Chen C."/>
            <person name="Yan M."/>
            <person name="Daum C."/>
            <person name="Ng V."/>
            <person name="Clum A."/>
            <person name="Steindorff A."/>
            <person name="Ohm R.A."/>
            <person name="Martin F."/>
            <person name="Silar P."/>
            <person name="Natvig D.O."/>
            <person name="Lalanne C."/>
            <person name="Gautier V."/>
            <person name="Ament-Velasquez S.L."/>
            <person name="Kruys A."/>
            <person name="Hutchinson M.I."/>
            <person name="Powell A.J."/>
            <person name="Barry K."/>
            <person name="Miller A.N."/>
            <person name="Grigoriev I.V."/>
            <person name="Debuchy R."/>
            <person name="Gladieux P."/>
            <person name="Hiltunen Thoren M."/>
            <person name="Johannesson H."/>
        </authorList>
    </citation>
    <scope>NUCLEOTIDE SEQUENCE</scope>
    <source>
        <strain evidence="5">CBS 757.83</strain>
    </source>
</reference>
<dbReference type="Pfam" id="PF00400">
    <property type="entry name" value="WD40"/>
    <property type="match status" value="2"/>
</dbReference>
<keyword evidence="1 3" id="KW-0853">WD repeat</keyword>
<dbReference type="SUPFAM" id="SSF52540">
    <property type="entry name" value="P-loop containing nucleoside triphosphate hydrolases"/>
    <property type="match status" value="1"/>
</dbReference>
<dbReference type="InterPro" id="IPR001680">
    <property type="entry name" value="WD40_rpt"/>
</dbReference>
<dbReference type="InterPro" id="IPR027417">
    <property type="entry name" value="P-loop_NTPase"/>
</dbReference>
<protein>
    <recommendedName>
        <fullName evidence="4">NACHT domain-containing protein</fullName>
    </recommendedName>
</protein>
<evidence type="ECO:0000256" key="2">
    <source>
        <dbReference type="ARBA" id="ARBA00022737"/>
    </source>
</evidence>
<feature type="repeat" description="WD" evidence="3">
    <location>
        <begin position="905"/>
        <end position="946"/>
    </location>
</feature>
<evidence type="ECO:0000256" key="1">
    <source>
        <dbReference type="ARBA" id="ARBA00022574"/>
    </source>
</evidence>
<keyword evidence="6" id="KW-1185">Reference proteome</keyword>
<dbReference type="PANTHER" id="PTHR10039:SF14">
    <property type="entry name" value="NACHT DOMAIN-CONTAINING PROTEIN"/>
    <property type="match status" value="1"/>
</dbReference>
<dbReference type="PROSITE" id="PS50294">
    <property type="entry name" value="WD_REPEATS_REGION"/>
    <property type="match status" value="2"/>
</dbReference>
<dbReference type="Gene3D" id="3.40.50.300">
    <property type="entry name" value="P-loop containing nucleotide triphosphate hydrolases"/>
    <property type="match status" value="1"/>
</dbReference>
<dbReference type="Pfam" id="PF22939">
    <property type="entry name" value="WHD_GPIID"/>
    <property type="match status" value="1"/>
</dbReference>
<dbReference type="PROSITE" id="PS00678">
    <property type="entry name" value="WD_REPEATS_1"/>
    <property type="match status" value="1"/>
</dbReference>
<dbReference type="InterPro" id="IPR038305">
    <property type="entry name" value="HeLo_sf"/>
</dbReference>
<dbReference type="PROSITE" id="PS50082">
    <property type="entry name" value="WD_REPEATS_2"/>
    <property type="match status" value="2"/>
</dbReference>
<evidence type="ECO:0000259" key="4">
    <source>
        <dbReference type="PROSITE" id="PS50837"/>
    </source>
</evidence>
<dbReference type="EMBL" id="MU863712">
    <property type="protein sequence ID" value="KAK4096476.1"/>
    <property type="molecule type" value="Genomic_DNA"/>
</dbReference>
<dbReference type="Pfam" id="PF24883">
    <property type="entry name" value="NPHP3_N"/>
    <property type="match status" value="1"/>
</dbReference>
<keyword evidence="2" id="KW-0677">Repeat</keyword>
<evidence type="ECO:0000313" key="6">
    <source>
        <dbReference type="Proteomes" id="UP001305647"/>
    </source>
</evidence>
<feature type="repeat" description="WD" evidence="3">
    <location>
        <begin position="947"/>
        <end position="988"/>
    </location>
</feature>
<dbReference type="PANTHER" id="PTHR10039">
    <property type="entry name" value="AMELOGENIN"/>
    <property type="match status" value="1"/>
</dbReference>
<dbReference type="SMART" id="SM00320">
    <property type="entry name" value="WD40"/>
    <property type="match status" value="2"/>
</dbReference>
<dbReference type="InterPro" id="IPR029498">
    <property type="entry name" value="HeLo_dom"/>
</dbReference>
<dbReference type="InterPro" id="IPR015943">
    <property type="entry name" value="WD40/YVTN_repeat-like_dom_sf"/>
</dbReference>
<dbReference type="Gene3D" id="2.130.10.10">
    <property type="entry name" value="YVTN repeat-like/Quinoprotein amine dehydrogenase"/>
    <property type="match status" value="1"/>
</dbReference>
<accession>A0AAN6SXC0</accession>
<dbReference type="FunFam" id="3.40.50.300:FF:001638">
    <property type="entry name" value="NACHT and WD40 domain protein"/>
    <property type="match status" value="1"/>
</dbReference>
<sequence length="1028" mass="116192">MAEVFSIVAGALNVAALFNNCVDCFGFIQLGRRFGRDFERCQLRLDIARTRLGRWGEAVKVNDDPRFSISSPTDKSIQLTQSILEEVALLFESARKTSERYELVTDQQDLVLFEDKDMKPIGRALHNNLRNLARTRQGRTSLARKTAWALHDGKALEKMVDQIAGLVDDLEKIYPVEAVCHKLAENEIEEVKDEASLAMLEDAAWGIDTALSDAAAHKIYAIAGRSSAKSISTEDDARVQVGSVYTEAALHREIRINDQTINSAETVFARGEVESPDWKYIRRQRVLESLSGAGLSLSVKRRAYEKLATLTNHGATLERLPAVLAYSPGHPDALEMDNDISRKRKWNHADVIHADGNSRVQFGDNYYQSEDSCLADLRSTDPRHDKIRIEHTKGGILRDAYQWVLDNAEFQRWRDDKQSRLLWIKGDPGKGKTMLLCGIIDELDKSIGKAGILSFFFCQAADSRINSATAVLRGLIYLLVEREPFLATHVRKRYDHAREKLFQDANSWWALSEILPSMLEDPNLRHTFLIIDAVDECVTDLPLLLDFIVTKSHTSSRVKWIVSSRNWPDIEEQLDVATQKVRLCLELNEDSISAAVGTYIRDKVDQLARRKKYNDKTRDTVQRHLTSKANNTFLWVALVRQRLQSVPEGLVLAKLEAFPPGFDPFYQRMMEHVHSSDHADLCKQILAIMTTVYRPITVAELTALVETLKDMSDDHGSLSYIVGLCGSFLALRGPTVFFVHQSAKDFLLQKGFDQITPFGIEHLHYAIFSASLRAMSKTLRRDIYKLHYPGLPIDQVKQPEPDPLATVHYSCLYWINHLRDCDSKKNANEDFRAGGSIDTFLGENYLHWLEALSLQKSISEGVYASALVFSPARSMTRNQFNDEEPKWIIRKPTMADNWSACLQTLEGHSDWVSSVAWSHDATRLASASFDNTVKIWDPATGYCVSTLKGHSDWVSSVAWSHDATRLASASFDHTVKIWDLATGQCVSTLTIQVNDLQFHESNSNLLHTNLGTFDLQNGRNRYSLRPCS</sequence>
<dbReference type="Pfam" id="PF11558">
    <property type="entry name" value="HET-s_218-289"/>
    <property type="match status" value="1"/>
</dbReference>
<comment type="caution">
    <text evidence="5">The sequence shown here is derived from an EMBL/GenBank/DDBJ whole genome shotgun (WGS) entry which is preliminary data.</text>
</comment>
<dbReference type="InterPro" id="IPR021084">
    <property type="entry name" value="Het-s_prion_dom"/>
</dbReference>
<dbReference type="InterPro" id="IPR036322">
    <property type="entry name" value="WD40_repeat_dom_sf"/>
</dbReference>
<evidence type="ECO:0000256" key="3">
    <source>
        <dbReference type="PROSITE-ProRule" id="PRU00221"/>
    </source>
</evidence>
<organism evidence="5 6">
    <name type="scientific">Parathielavia hyrcaniae</name>
    <dbReference type="NCBI Taxonomy" id="113614"/>
    <lineage>
        <taxon>Eukaryota</taxon>
        <taxon>Fungi</taxon>
        <taxon>Dikarya</taxon>
        <taxon>Ascomycota</taxon>
        <taxon>Pezizomycotina</taxon>
        <taxon>Sordariomycetes</taxon>
        <taxon>Sordariomycetidae</taxon>
        <taxon>Sordariales</taxon>
        <taxon>Chaetomiaceae</taxon>
        <taxon>Parathielavia</taxon>
    </lineage>
</organism>
<dbReference type="InterPro" id="IPR056884">
    <property type="entry name" value="NPHP3-like_N"/>
</dbReference>